<sequence length="163" mass="17623">MGTWGTGPFENDGGLDWIDEIARGGTDLARFRAGFEAELSADGYVGEYGDGVLALLRIARMVDDGRPVAEAPIPAGGTGEDPAGIRLEDFRAGLTPEYRGWLAAAADRVLSPTASDLYDRWALTDDLDQWLATAREDLEYLRTGLEHPPAEPETEPEGPSARF</sequence>
<evidence type="ECO:0000256" key="1">
    <source>
        <dbReference type="SAM" id="MobiDB-lite"/>
    </source>
</evidence>
<name>A0ABP7DAW0_9MICC</name>
<evidence type="ECO:0000313" key="3">
    <source>
        <dbReference type="Proteomes" id="UP001500752"/>
    </source>
</evidence>
<reference evidence="3" key="1">
    <citation type="journal article" date="2019" name="Int. J. Syst. Evol. Microbiol.">
        <title>The Global Catalogue of Microorganisms (GCM) 10K type strain sequencing project: providing services to taxonomists for standard genome sequencing and annotation.</title>
        <authorList>
            <consortium name="The Broad Institute Genomics Platform"/>
            <consortium name="The Broad Institute Genome Sequencing Center for Infectious Disease"/>
            <person name="Wu L."/>
            <person name="Ma J."/>
        </authorList>
    </citation>
    <scope>NUCLEOTIDE SEQUENCE [LARGE SCALE GENOMIC DNA]</scope>
    <source>
        <strain evidence="3">JCM 30742</strain>
    </source>
</reference>
<dbReference type="EMBL" id="BAABEO010000034">
    <property type="protein sequence ID" value="GAA3703226.1"/>
    <property type="molecule type" value="Genomic_DNA"/>
</dbReference>
<feature type="region of interest" description="Disordered" evidence="1">
    <location>
        <begin position="142"/>
        <end position="163"/>
    </location>
</feature>
<evidence type="ECO:0008006" key="4">
    <source>
        <dbReference type="Google" id="ProtNLM"/>
    </source>
</evidence>
<accession>A0ABP7DAW0</accession>
<organism evidence="2 3">
    <name type="scientific">Arthrobacter ginkgonis</name>
    <dbReference type="NCBI Taxonomy" id="1630594"/>
    <lineage>
        <taxon>Bacteria</taxon>
        <taxon>Bacillati</taxon>
        <taxon>Actinomycetota</taxon>
        <taxon>Actinomycetes</taxon>
        <taxon>Micrococcales</taxon>
        <taxon>Micrococcaceae</taxon>
        <taxon>Arthrobacter</taxon>
    </lineage>
</organism>
<dbReference type="Pfam" id="PF14078">
    <property type="entry name" value="DUF4259"/>
    <property type="match status" value="1"/>
</dbReference>
<comment type="caution">
    <text evidence="2">The sequence shown here is derived from an EMBL/GenBank/DDBJ whole genome shotgun (WGS) entry which is preliminary data.</text>
</comment>
<proteinExistence type="predicted"/>
<keyword evidence="3" id="KW-1185">Reference proteome</keyword>
<dbReference type="Proteomes" id="UP001500752">
    <property type="component" value="Unassembled WGS sequence"/>
</dbReference>
<dbReference type="RefSeq" id="WP_345154401.1">
    <property type="nucleotide sequence ID" value="NZ_BAABEO010000034.1"/>
</dbReference>
<evidence type="ECO:0000313" key="2">
    <source>
        <dbReference type="EMBL" id="GAA3703226.1"/>
    </source>
</evidence>
<dbReference type="InterPro" id="IPR025355">
    <property type="entry name" value="DUF4259"/>
</dbReference>
<gene>
    <name evidence="2" type="ORF">GCM10023081_44500</name>
</gene>
<protein>
    <recommendedName>
        <fullName evidence="4">DUF4259 domain-containing protein</fullName>
    </recommendedName>
</protein>